<evidence type="ECO:0000256" key="3">
    <source>
        <dbReference type="ARBA" id="ARBA00022475"/>
    </source>
</evidence>
<dbReference type="AlphaFoldDB" id="C4V411"/>
<feature type="transmembrane region" description="Helical" evidence="7">
    <location>
        <begin position="165"/>
        <end position="187"/>
    </location>
</feature>
<feature type="transmembrane region" description="Helical" evidence="7">
    <location>
        <begin position="231"/>
        <end position="257"/>
    </location>
</feature>
<keyword evidence="4 7" id="KW-0812">Transmembrane</keyword>
<proteinExistence type="inferred from homology"/>
<evidence type="ECO:0000256" key="4">
    <source>
        <dbReference type="ARBA" id="ARBA00022692"/>
    </source>
</evidence>
<keyword evidence="3" id="KW-1003">Cell membrane</keyword>
<keyword evidence="6 7" id="KW-0472">Membrane</keyword>
<feature type="transmembrane region" description="Helical" evidence="7">
    <location>
        <begin position="12"/>
        <end position="31"/>
    </location>
</feature>
<evidence type="ECO:0000259" key="8">
    <source>
        <dbReference type="PROSITE" id="PS50928"/>
    </source>
</evidence>
<keyword evidence="10" id="KW-1185">Reference proteome</keyword>
<evidence type="ECO:0000256" key="2">
    <source>
        <dbReference type="ARBA" id="ARBA00022448"/>
    </source>
</evidence>
<evidence type="ECO:0000313" key="10">
    <source>
        <dbReference type="Proteomes" id="UP000005309"/>
    </source>
</evidence>
<dbReference type="PANTHER" id="PTHR43163">
    <property type="entry name" value="DIPEPTIDE TRANSPORT SYSTEM PERMEASE PROTEIN DPPB-RELATED"/>
    <property type="match status" value="1"/>
</dbReference>
<organism evidence="9 10">
    <name type="scientific">Selenomonas flueggei ATCC 43531</name>
    <dbReference type="NCBI Taxonomy" id="638302"/>
    <lineage>
        <taxon>Bacteria</taxon>
        <taxon>Bacillati</taxon>
        <taxon>Bacillota</taxon>
        <taxon>Negativicutes</taxon>
        <taxon>Selenomonadales</taxon>
        <taxon>Selenomonadaceae</taxon>
        <taxon>Selenomonas</taxon>
    </lineage>
</organism>
<evidence type="ECO:0000256" key="5">
    <source>
        <dbReference type="ARBA" id="ARBA00022989"/>
    </source>
</evidence>
<evidence type="ECO:0000256" key="6">
    <source>
        <dbReference type="ARBA" id="ARBA00023136"/>
    </source>
</evidence>
<dbReference type="GO" id="GO:0005886">
    <property type="term" value="C:plasma membrane"/>
    <property type="evidence" value="ECO:0007669"/>
    <property type="project" value="UniProtKB-SubCell"/>
</dbReference>
<dbReference type="eggNOG" id="COG0601">
    <property type="taxonomic scope" value="Bacteria"/>
</dbReference>
<dbReference type="HOGENOM" id="CLU_036879_0_2_9"/>
<dbReference type="InterPro" id="IPR035906">
    <property type="entry name" value="MetI-like_sf"/>
</dbReference>
<comment type="subcellular location">
    <subcellularLocation>
        <location evidence="1 7">Cell membrane</location>
        <topology evidence="1 7">Multi-pass membrane protein</topology>
    </subcellularLocation>
</comment>
<dbReference type="Proteomes" id="UP000005309">
    <property type="component" value="Unassembled WGS sequence"/>
</dbReference>
<dbReference type="Pfam" id="PF00528">
    <property type="entry name" value="BPD_transp_1"/>
    <property type="match status" value="1"/>
</dbReference>
<dbReference type="OrthoDB" id="9773221at2"/>
<evidence type="ECO:0000313" key="9">
    <source>
        <dbReference type="EMBL" id="EEQ48275.1"/>
    </source>
</evidence>
<reference evidence="9 10" key="1">
    <citation type="submission" date="2009-04" db="EMBL/GenBank/DDBJ databases">
        <authorList>
            <person name="Qin X."/>
            <person name="Bachman B."/>
            <person name="Battles P."/>
            <person name="Bell A."/>
            <person name="Bess C."/>
            <person name="Bickham C."/>
            <person name="Chaboub L."/>
            <person name="Chen D."/>
            <person name="Coyle M."/>
            <person name="Deiros D.R."/>
            <person name="Dinh H."/>
            <person name="Forbes L."/>
            <person name="Fowler G."/>
            <person name="Francisco L."/>
            <person name="Fu Q."/>
            <person name="Gubbala S."/>
            <person name="Hale W."/>
            <person name="Han Y."/>
            <person name="Hemphill L."/>
            <person name="Highlander S.K."/>
            <person name="Hirani K."/>
            <person name="Hogues M."/>
            <person name="Jackson L."/>
            <person name="Jakkamsetti A."/>
            <person name="Javaid M."/>
            <person name="Jiang H."/>
            <person name="Korchina V."/>
            <person name="Kovar C."/>
            <person name="Lara F."/>
            <person name="Lee S."/>
            <person name="Mata R."/>
            <person name="Mathew T."/>
            <person name="Moen C."/>
            <person name="Morales K."/>
            <person name="Munidasa M."/>
            <person name="Nazareth L."/>
            <person name="Ngo R."/>
            <person name="Nguyen L."/>
            <person name="Okwuonu G."/>
            <person name="Ongeri F."/>
            <person name="Patil S."/>
            <person name="Petrosino J."/>
            <person name="Pham C."/>
            <person name="Pham P."/>
            <person name="Pu L.-L."/>
            <person name="Puazo M."/>
            <person name="Raj R."/>
            <person name="Reid J."/>
            <person name="Rouhana J."/>
            <person name="Saada N."/>
            <person name="Shang Y."/>
            <person name="Simmons D."/>
            <person name="Thornton R."/>
            <person name="Warren J."/>
            <person name="Weissenberger G."/>
            <person name="Zhang J."/>
            <person name="Zhang L."/>
            <person name="Zhou C."/>
            <person name="Zhu D."/>
            <person name="Muzny D."/>
            <person name="Worley K."/>
            <person name="Gibbs R."/>
        </authorList>
    </citation>
    <scope>NUCLEOTIDE SEQUENCE [LARGE SCALE GENOMIC DNA]</scope>
    <source>
        <strain evidence="9 10">ATCC 43531</strain>
    </source>
</reference>
<dbReference type="GO" id="GO:0055085">
    <property type="term" value="P:transmembrane transport"/>
    <property type="evidence" value="ECO:0007669"/>
    <property type="project" value="InterPro"/>
</dbReference>
<dbReference type="PROSITE" id="PS50928">
    <property type="entry name" value="ABC_TM1"/>
    <property type="match status" value="1"/>
</dbReference>
<dbReference type="PANTHER" id="PTHR43163:SF6">
    <property type="entry name" value="DIPEPTIDE TRANSPORT SYSTEM PERMEASE PROTEIN DPPB-RELATED"/>
    <property type="match status" value="1"/>
</dbReference>
<dbReference type="STRING" id="638302.HMPREF0908_1255"/>
<dbReference type="InterPro" id="IPR045621">
    <property type="entry name" value="BPD_transp_1_N"/>
</dbReference>
<keyword evidence="5 7" id="KW-1133">Transmembrane helix</keyword>
<feature type="transmembrane region" description="Helical" evidence="7">
    <location>
        <begin position="277"/>
        <end position="296"/>
    </location>
</feature>
<feature type="domain" description="ABC transmembrane type-1" evidence="8">
    <location>
        <begin position="99"/>
        <end position="296"/>
    </location>
</feature>
<dbReference type="SUPFAM" id="SSF161098">
    <property type="entry name" value="MetI-like"/>
    <property type="match status" value="1"/>
</dbReference>
<protein>
    <submittedName>
        <fullName evidence="9">ABC transporter, permease protein</fullName>
    </submittedName>
</protein>
<gene>
    <name evidence="9" type="ORF">HMPREF0908_1255</name>
</gene>
<keyword evidence="2 7" id="KW-0813">Transport</keyword>
<dbReference type="Gene3D" id="1.10.3720.10">
    <property type="entry name" value="MetI-like"/>
    <property type="match status" value="1"/>
</dbReference>
<dbReference type="RefSeq" id="WP_006689989.1">
    <property type="nucleotide sequence ID" value="NZ_GG694006.1"/>
</dbReference>
<dbReference type="CDD" id="cd06261">
    <property type="entry name" value="TM_PBP2"/>
    <property type="match status" value="1"/>
</dbReference>
<comment type="similarity">
    <text evidence="7">Belongs to the binding-protein-dependent transport system permease family.</text>
</comment>
<sequence length="310" mass="33607">MTLSALVRRCAQFIPVFFGITVLSFTLIHLAPSDPVSVRLSLGGIAVDPVTAAQMRTEMGLDRPLPIQYGDWLMRFLHGDMGISYRSGRPVSALLLQALPYTLAIAASAILLTLLISLPLGIAMAAYRNSALDCTVRFLTFIGNAVPSFIVGILLMFLFSYQLGWIPVLAGNSPIGMVLPTAVLALIMSARYIRQIRAATLDELAKDYIIGLRARGITECRILFGNVLKNIMGVVVTLTAISVGSLLGGVVIIETLFSRPGVGSLLMTAISSRDYPVIQAAVVWMVLAYFVVNLLADLSYRRFNPRVRGC</sequence>
<comment type="caution">
    <text evidence="9">The sequence shown here is derived from an EMBL/GenBank/DDBJ whole genome shotgun (WGS) entry which is preliminary data.</text>
</comment>
<accession>C4V411</accession>
<dbReference type="InterPro" id="IPR000515">
    <property type="entry name" value="MetI-like"/>
</dbReference>
<evidence type="ECO:0000256" key="1">
    <source>
        <dbReference type="ARBA" id="ARBA00004651"/>
    </source>
</evidence>
<dbReference type="Pfam" id="PF19300">
    <property type="entry name" value="BPD_transp_1_N"/>
    <property type="match status" value="1"/>
</dbReference>
<dbReference type="EMBL" id="ACLA01000020">
    <property type="protein sequence ID" value="EEQ48275.1"/>
    <property type="molecule type" value="Genomic_DNA"/>
</dbReference>
<feature type="transmembrane region" description="Helical" evidence="7">
    <location>
        <begin position="101"/>
        <end position="126"/>
    </location>
</feature>
<name>C4V411_9FIRM</name>
<feature type="transmembrane region" description="Helical" evidence="7">
    <location>
        <begin position="138"/>
        <end position="159"/>
    </location>
</feature>
<evidence type="ECO:0000256" key="7">
    <source>
        <dbReference type="RuleBase" id="RU363032"/>
    </source>
</evidence>